<organism evidence="1">
    <name type="scientific">Actinoplanes campanulatus</name>
    <dbReference type="NCBI Taxonomy" id="113559"/>
    <lineage>
        <taxon>Bacteria</taxon>
        <taxon>Bacillati</taxon>
        <taxon>Actinomycetota</taxon>
        <taxon>Actinomycetes</taxon>
        <taxon>Micromonosporales</taxon>
        <taxon>Micromonosporaceae</taxon>
        <taxon>Actinoplanes</taxon>
    </lineage>
</organism>
<accession>A0ABQ3WT87</accession>
<dbReference type="EMBL" id="BOMF01000128">
    <property type="protein sequence ID" value="GID49506.1"/>
    <property type="molecule type" value="Genomic_DNA"/>
</dbReference>
<dbReference type="RefSeq" id="WP_344252225.1">
    <property type="nucleotide sequence ID" value="NZ_BAAAGQ010000020.1"/>
</dbReference>
<protein>
    <submittedName>
        <fullName evidence="1">Uncharacterized protein</fullName>
    </submittedName>
</protein>
<comment type="caution">
    <text evidence="1">The sequence shown here is derived from an EMBL/GenBank/DDBJ whole genome shotgun (WGS) entry which is preliminary data.</text>
</comment>
<proteinExistence type="predicted"/>
<gene>
    <name evidence="1" type="ORF">Aca07nite_67810</name>
</gene>
<evidence type="ECO:0000313" key="1">
    <source>
        <dbReference type="EMBL" id="GID49506.1"/>
    </source>
</evidence>
<name>A0ABQ3WT87_9ACTN</name>
<reference evidence="1" key="1">
    <citation type="submission" date="2021-01" db="EMBL/GenBank/DDBJ databases">
        <title>Whole genome shotgun sequence of Actinoplanes capillaceus NBRC 16408.</title>
        <authorList>
            <person name="Komaki H."/>
            <person name="Tamura T."/>
        </authorList>
    </citation>
    <scope>NUCLEOTIDE SEQUENCE [LARGE SCALE GENOMIC DNA]</scope>
    <source>
        <strain evidence="1">NBRC 16408</strain>
    </source>
</reference>
<sequence length="87" mass="9023">MTSDGTLHRAMSPKPTSARLIDTTGIIRFCAYWADDERGLRTALIGIIAGCSATAVGRYCARSVTCLASSASLAGGARDLDADAETV</sequence>